<evidence type="ECO:0000313" key="4">
    <source>
        <dbReference type="Proteomes" id="UP000023152"/>
    </source>
</evidence>
<accession>X6NTY9</accession>
<dbReference type="SUPFAM" id="SSF48097">
    <property type="entry name" value="Regulator of G-protein signaling, RGS"/>
    <property type="match status" value="1"/>
</dbReference>
<feature type="non-terminal residue" evidence="3">
    <location>
        <position position="1"/>
    </location>
</feature>
<sequence>GEIVMTYVSIPVGIALLVLNTIFCWTLASIALYWLHEANKLRWLPVIGNRYYIMAFWTNICLLLASYTHFFFVFLFFVLFWICEIDNDDNVLYAIGYTYRIKTTFRYYNTHYNIALSQGRWVACLNQNALRIGDYGQMQWFVRTSNKNTLGSPTWMFSHICLPFFVFVLILLELAPIISDFVSRAASIIIFAMYVITVAILWMKMPAYVDYIHLKREERTLLFWCLFQLVSYIVYTITLTIDSKDRYFPYLVYVCIFNICFAMFDCGYIVTSTRQVLVWNDLVSILHDYKKARRVASIESSEKSTQHSLSVRYEQSRKRKAKILLTKLDHTFNQNHDQVHDNAGEHVVISNETAAMSDASSRALTLRQILSQKRTLEVFIQFAFGEFAHDNILGIIELTQFKEMMSKKQPGSEDRPSLITLPSDIVKSQIVFDDAKTDLEKFQMLVEKFILNNATFCLNIPYEQRAKLIAAYENRQPASEEMVTIFDDCIIELFDLIGDCFSRFRTTDMYIQLCNTNS</sequence>
<dbReference type="AlphaFoldDB" id="X6NTY9"/>
<proteinExistence type="predicted"/>
<keyword evidence="1" id="KW-1133">Transmembrane helix</keyword>
<evidence type="ECO:0000313" key="3">
    <source>
        <dbReference type="EMBL" id="ETO29451.1"/>
    </source>
</evidence>
<dbReference type="Pfam" id="PF00615">
    <property type="entry name" value="RGS"/>
    <property type="match status" value="1"/>
</dbReference>
<evidence type="ECO:0000256" key="1">
    <source>
        <dbReference type="SAM" id="Phobius"/>
    </source>
</evidence>
<protein>
    <recommendedName>
        <fullName evidence="2">RGS domain-containing protein</fullName>
    </recommendedName>
</protein>
<dbReference type="PROSITE" id="PS50132">
    <property type="entry name" value="RGS"/>
    <property type="match status" value="1"/>
</dbReference>
<evidence type="ECO:0000259" key="2">
    <source>
        <dbReference type="PROSITE" id="PS50132"/>
    </source>
</evidence>
<name>X6NTY9_RETFI</name>
<organism evidence="3 4">
    <name type="scientific">Reticulomyxa filosa</name>
    <dbReference type="NCBI Taxonomy" id="46433"/>
    <lineage>
        <taxon>Eukaryota</taxon>
        <taxon>Sar</taxon>
        <taxon>Rhizaria</taxon>
        <taxon>Retaria</taxon>
        <taxon>Foraminifera</taxon>
        <taxon>Monothalamids</taxon>
        <taxon>Reticulomyxidae</taxon>
        <taxon>Reticulomyxa</taxon>
    </lineage>
</organism>
<feature type="transmembrane region" description="Helical" evidence="1">
    <location>
        <begin position="12"/>
        <end position="35"/>
    </location>
</feature>
<keyword evidence="1" id="KW-0472">Membrane</keyword>
<dbReference type="Gene3D" id="1.10.167.10">
    <property type="entry name" value="Regulator of G-protein Signalling 4, domain 2"/>
    <property type="match status" value="1"/>
</dbReference>
<reference evidence="3 4" key="1">
    <citation type="journal article" date="2013" name="Curr. Biol.">
        <title>The Genome of the Foraminiferan Reticulomyxa filosa.</title>
        <authorList>
            <person name="Glockner G."/>
            <person name="Hulsmann N."/>
            <person name="Schleicher M."/>
            <person name="Noegel A.A."/>
            <person name="Eichinger L."/>
            <person name="Gallinger C."/>
            <person name="Pawlowski J."/>
            <person name="Sierra R."/>
            <person name="Euteneuer U."/>
            <person name="Pillet L."/>
            <person name="Moustafa A."/>
            <person name="Platzer M."/>
            <person name="Groth M."/>
            <person name="Szafranski K."/>
            <person name="Schliwa M."/>
        </authorList>
    </citation>
    <scope>NUCLEOTIDE SEQUENCE [LARGE SCALE GENOMIC DNA]</scope>
</reference>
<feature type="transmembrane region" description="Helical" evidence="1">
    <location>
        <begin position="250"/>
        <end position="270"/>
    </location>
</feature>
<dbReference type="EMBL" id="ASPP01006058">
    <property type="protein sequence ID" value="ETO29451.1"/>
    <property type="molecule type" value="Genomic_DNA"/>
</dbReference>
<keyword evidence="1" id="KW-0812">Transmembrane</keyword>
<dbReference type="InterPro" id="IPR036305">
    <property type="entry name" value="RGS_sf"/>
</dbReference>
<dbReference type="InterPro" id="IPR044926">
    <property type="entry name" value="RGS_subdomain_2"/>
</dbReference>
<feature type="transmembrane region" description="Helical" evidence="1">
    <location>
        <begin position="155"/>
        <end position="174"/>
    </location>
</feature>
<keyword evidence="4" id="KW-1185">Reference proteome</keyword>
<feature type="transmembrane region" description="Helical" evidence="1">
    <location>
        <begin position="221"/>
        <end position="238"/>
    </location>
</feature>
<feature type="transmembrane region" description="Helical" evidence="1">
    <location>
        <begin position="56"/>
        <end position="82"/>
    </location>
</feature>
<dbReference type="InterPro" id="IPR016137">
    <property type="entry name" value="RGS"/>
</dbReference>
<dbReference type="Proteomes" id="UP000023152">
    <property type="component" value="Unassembled WGS sequence"/>
</dbReference>
<feature type="transmembrane region" description="Helical" evidence="1">
    <location>
        <begin position="181"/>
        <end position="201"/>
    </location>
</feature>
<gene>
    <name evidence="3" type="ORF">RFI_07669</name>
</gene>
<dbReference type="OrthoDB" id="10266999at2759"/>
<comment type="caution">
    <text evidence="3">The sequence shown here is derived from an EMBL/GenBank/DDBJ whole genome shotgun (WGS) entry which is preliminary data.</text>
</comment>
<dbReference type="SMART" id="SM00315">
    <property type="entry name" value="RGS"/>
    <property type="match status" value="1"/>
</dbReference>
<feature type="domain" description="RGS" evidence="2">
    <location>
        <begin position="365"/>
        <end position="514"/>
    </location>
</feature>